<reference evidence="5" key="1">
    <citation type="journal article" date="2019" name="Plant J.">
        <title>Chlorella vulgaris genome assembly and annotation reveals the molecular basis for metabolic acclimation to high light conditions.</title>
        <authorList>
            <person name="Cecchin M."/>
            <person name="Marcolungo L."/>
            <person name="Rossato M."/>
            <person name="Girolomoni L."/>
            <person name="Cosentino E."/>
            <person name="Cuine S."/>
            <person name="Li-Beisson Y."/>
            <person name="Delledonne M."/>
            <person name="Ballottari M."/>
        </authorList>
    </citation>
    <scope>NUCLEOTIDE SEQUENCE</scope>
    <source>
        <strain evidence="5">211/11P</strain>
    </source>
</reference>
<name>A0A9D4U0G8_CHLVU</name>
<dbReference type="Pfam" id="PF04577">
    <property type="entry name" value="Glyco_transf_61"/>
    <property type="match status" value="1"/>
</dbReference>
<evidence type="ECO:0000256" key="2">
    <source>
        <dbReference type="ARBA" id="ARBA00022679"/>
    </source>
</evidence>
<dbReference type="OrthoDB" id="529273at2759"/>
<dbReference type="PANTHER" id="PTHR20961:SF124">
    <property type="entry name" value="GLYCOSYLTRANSFERASE"/>
    <property type="match status" value="1"/>
</dbReference>
<proteinExistence type="predicted"/>
<sequence>MLFCNGSLFEDEAINLSQAAQFVVRHSQPSLPATPVKYSASTDVSGNGATRVLRVLFITRSPKVAVRQILNMDELLERCQGWKYTDPASSIQFAAECGVWQPGADLPLNIAAVRSADVVIGRHGAGMTNAFFMREGGAMVEIHSSGWVWQLFCGWRDREEPPMLQWWGLTVEDPALLSPGQYELDGNPLMYRVQTKEKKGRDANMHVPWAGLAHVLEQYAGVQAAGGMPAYQARRKREKTVSYILRQGDVMGCGRTRLKRKCPAELSASCCHHQPSSTRFKQRLPSALLSGSF</sequence>
<evidence type="ECO:0000313" key="6">
    <source>
        <dbReference type="Proteomes" id="UP001055712"/>
    </source>
</evidence>
<evidence type="ECO:0000256" key="3">
    <source>
        <dbReference type="ARBA" id="ARBA00023180"/>
    </source>
</evidence>
<dbReference type="PANTHER" id="PTHR20961">
    <property type="entry name" value="GLYCOSYLTRANSFERASE"/>
    <property type="match status" value="1"/>
</dbReference>
<keyword evidence="1" id="KW-0328">Glycosyltransferase</keyword>
<dbReference type="Proteomes" id="UP001055712">
    <property type="component" value="Unassembled WGS sequence"/>
</dbReference>
<dbReference type="GO" id="GO:0016763">
    <property type="term" value="F:pentosyltransferase activity"/>
    <property type="evidence" value="ECO:0007669"/>
    <property type="project" value="UniProtKB-ARBA"/>
</dbReference>
<comment type="caution">
    <text evidence="5">The sequence shown here is derived from an EMBL/GenBank/DDBJ whole genome shotgun (WGS) entry which is preliminary data.</text>
</comment>
<evidence type="ECO:0000259" key="4">
    <source>
        <dbReference type="Pfam" id="PF04577"/>
    </source>
</evidence>
<keyword evidence="3" id="KW-0325">Glycoprotein</keyword>
<evidence type="ECO:0000256" key="1">
    <source>
        <dbReference type="ARBA" id="ARBA00022676"/>
    </source>
</evidence>
<keyword evidence="2" id="KW-0808">Transferase</keyword>
<dbReference type="InterPro" id="IPR049625">
    <property type="entry name" value="Glyco_transf_61_cat"/>
</dbReference>
<feature type="domain" description="Glycosyltransferase 61 catalytic" evidence="4">
    <location>
        <begin position="38"/>
        <end position="140"/>
    </location>
</feature>
<accession>A0A9D4U0G8</accession>
<reference evidence="5" key="2">
    <citation type="submission" date="2020-11" db="EMBL/GenBank/DDBJ databases">
        <authorList>
            <person name="Cecchin M."/>
            <person name="Marcolungo L."/>
            <person name="Rossato M."/>
            <person name="Girolomoni L."/>
            <person name="Cosentino E."/>
            <person name="Cuine S."/>
            <person name="Li-Beisson Y."/>
            <person name="Delledonne M."/>
            <person name="Ballottari M."/>
        </authorList>
    </citation>
    <scope>NUCLEOTIDE SEQUENCE</scope>
    <source>
        <strain evidence="5">211/11P</strain>
        <tissue evidence="5">Whole cell</tissue>
    </source>
</reference>
<dbReference type="EMBL" id="SIDB01000001">
    <property type="protein sequence ID" value="KAI3439062.1"/>
    <property type="molecule type" value="Genomic_DNA"/>
</dbReference>
<keyword evidence="6" id="KW-1185">Reference proteome</keyword>
<evidence type="ECO:0000313" key="5">
    <source>
        <dbReference type="EMBL" id="KAI3439062.1"/>
    </source>
</evidence>
<organism evidence="5 6">
    <name type="scientific">Chlorella vulgaris</name>
    <name type="common">Green alga</name>
    <dbReference type="NCBI Taxonomy" id="3077"/>
    <lineage>
        <taxon>Eukaryota</taxon>
        <taxon>Viridiplantae</taxon>
        <taxon>Chlorophyta</taxon>
        <taxon>core chlorophytes</taxon>
        <taxon>Trebouxiophyceae</taxon>
        <taxon>Chlorellales</taxon>
        <taxon>Chlorellaceae</taxon>
        <taxon>Chlorella clade</taxon>
        <taxon>Chlorella</taxon>
    </lineage>
</organism>
<protein>
    <recommendedName>
        <fullName evidence="4">Glycosyltransferase 61 catalytic domain-containing protein</fullName>
    </recommendedName>
</protein>
<dbReference type="GO" id="GO:0005794">
    <property type="term" value="C:Golgi apparatus"/>
    <property type="evidence" value="ECO:0007669"/>
    <property type="project" value="UniProtKB-ARBA"/>
</dbReference>
<gene>
    <name evidence="5" type="ORF">D9Q98_001472</name>
</gene>
<dbReference type="InterPro" id="IPR007657">
    <property type="entry name" value="Glycosyltransferase_61"/>
</dbReference>
<dbReference type="AlphaFoldDB" id="A0A9D4U0G8"/>